<dbReference type="InterPro" id="IPR036364">
    <property type="entry name" value="SEA_dom_sf"/>
</dbReference>
<dbReference type="PROSITE" id="PS01180">
    <property type="entry name" value="CUB"/>
    <property type="match status" value="2"/>
</dbReference>
<dbReference type="Pfam" id="PF01390">
    <property type="entry name" value="SEA"/>
    <property type="match status" value="1"/>
</dbReference>
<dbReference type="PROSITE" id="PS50068">
    <property type="entry name" value="LDLRA_2"/>
    <property type="match status" value="3"/>
</dbReference>
<dbReference type="InterPro" id="IPR033116">
    <property type="entry name" value="TRYPSIN_SER"/>
</dbReference>
<dbReference type="PANTHER" id="PTHR24252:SF17">
    <property type="entry name" value="SUPPRESSOR OF TUMORIGENICITY 14 PROTEIN HOMOLOG-RELATED"/>
    <property type="match status" value="1"/>
</dbReference>
<feature type="domain" description="CUB" evidence="14">
    <location>
        <begin position="216"/>
        <end position="332"/>
    </location>
</feature>
<dbReference type="PANTHER" id="PTHR24252">
    <property type="entry name" value="ACROSIN-RELATED"/>
    <property type="match status" value="1"/>
</dbReference>
<name>A0A8C4WXC9_EPTBU</name>
<evidence type="ECO:0000259" key="16">
    <source>
        <dbReference type="PROSITE" id="PS50240"/>
    </source>
</evidence>
<feature type="domain" description="SEA" evidence="15">
    <location>
        <begin position="83"/>
        <end position="206"/>
    </location>
</feature>
<protein>
    <recommendedName>
        <fullName evidence="19">Suppressor of tumorigenicity 14 protein homolog</fullName>
    </recommendedName>
</protein>
<evidence type="ECO:0000256" key="13">
    <source>
        <dbReference type="SAM" id="Phobius"/>
    </source>
</evidence>
<dbReference type="InterPro" id="IPR009003">
    <property type="entry name" value="Peptidase_S1_PA"/>
</dbReference>
<dbReference type="InterPro" id="IPR036055">
    <property type="entry name" value="LDL_receptor-like_sf"/>
</dbReference>
<evidence type="ECO:0000256" key="8">
    <source>
        <dbReference type="ARBA" id="ARBA00023136"/>
    </source>
</evidence>
<evidence type="ECO:0000256" key="11">
    <source>
        <dbReference type="PROSITE-ProRule" id="PRU00124"/>
    </source>
</evidence>
<feature type="disulfide bond" evidence="11">
    <location>
        <begin position="470"/>
        <end position="485"/>
    </location>
</feature>
<evidence type="ECO:0000313" key="17">
    <source>
        <dbReference type="Ensembl" id="ENSEBUP00000017250.1"/>
    </source>
</evidence>
<keyword evidence="18" id="KW-1185">Reference proteome</keyword>
<keyword evidence="5 12" id="KW-0720">Serine protease</keyword>
<evidence type="ECO:0000256" key="9">
    <source>
        <dbReference type="ARBA" id="ARBA00023157"/>
    </source>
</evidence>
<feature type="disulfide bond" evidence="11">
    <location>
        <begin position="546"/>
        <end position="561"/>
    </location>
</feature>
<dbReference type="InterPro" id="IPR018114">
    <property type="entry name" value="TRYPSIN_HIS"/>
</dbReference>
<dbReference type="SMART" id="SM00020">
    <property type="entry name" value="Tryp_SPc"/>
    <property type="match status" value="1"/>
</dbReference>
<dbReference type="PROSITE" id="PS50024">
    <property type="entry name" value="SEA"/>
    <property type="match status" value="1"/>
</dbReference>
<dbReference type="FunFam" id="2.40.10.10:FF:000003">
    <property type="entry name" value="Transmembrane serine protease 3"/>
    <property type="match status" value="1"/>
</dbReference>
<dbReference type="InterPro" id="IPR001314">
    <property type="entry name" value="Peptidase_S1A"/>
</dbReference>
<feature type="transmembrane region" description="Helical" evidence="13">
    <location>
        <begin position="40"/>
        <end position="65"/>
    </location>
</feature>
<dbReference type="Gene3D" id="3.30.70.960">
    <property type="entry name" value="SEA domain"/>
    <property type="match status" value="1"/>
</dbReference>
<evidence type="ECO:0000259" key="14">
    <source>
        <dbReference type="PROSITE" id="PS01180"/>
    </source>
</evidence>
<dbReference type="InterPro" id="IPR035914">
    <property type="entry name" value="Sperma_CUB_dom_sf"/>
</dbReference>
<dbReference type="Ensembl" id="ENSEBUT00000017826.1">
    <property type="protein sequence ID" value="ENSEBUP00000017250.1"/>
    <property type="gene ID" value="ENSEBUG00000010761.1"/>
</dbReference>
<dbReference type="InterPro" id="IPR043504">
    <property type="entry name" value="Peptidase_S1_PA_chymotrypsin"/>
</dbReference>
<evidence type="ECO:0000256" key="10">
    <source>
        <dbReference type="ARBA" id="ARBA00023180"/>
    </source>
</evidence>
<dbReference type="SMART" id="SM00192">
    <property type="entry name" value="LDLa"/>
    <property type="match status" value="3"/>
</dbReference>
<feature type="disulfide bond" evidence="11">
    <location>
        <begin position="487"/>
        <end position="499"/>
    </location>
</feature>
<evidence type="ECO:0000256" key="2">
    <source>
        <dbReference type="ARBA" id="ARBA00022670"/>
    </source>
</evidence>
<dbReference type="PROSITE" id="PS00134">
    <property type="entry name" value="TRYPSIN_HIS"/>
    <property type="match status" value="1"/>
</dbReference>
<dbReference type="GO" id="GO:0004252">
    <property type="term" value="F:serine-type endopeptidase activity"/>
    <property type="evidence" value="ECO:0007669"/>
    <property type="project" value="InterPro"/>
</dbReference>
<evidence type="ECO:0000256" key="1">
    <source>
        <dbReference type="ARBA" id="ARBA00004606"/>
    </source>
</evidence>
<evidence type="ECO:0000259" key="15">
    <source>
        <dbReference type="PROSITE" id="PS50024"/>
    </source>
</evidence>
<organism evidence="17 18">
    <name type="scientific">Eptatretus burgeri</name>
    <name type="common">Inshore hagfish</name>
    <dbReference type="NCBI Taxonomy" id="7764"/>
    <lineage>
        <taxon>Eukaryota</taxon>
        <taxon>Metazoa</taxon>
        <taxon>Chordata</taxon>
        <taxon>Craniata</taxon>
        <taxon>Vertebrata</taxon>
        <taxon>Cyclostomata</taxon>
        <taxon>Myxini</taxon>
        <taxon>Myxiniformes</taxon>
        <taxon>Myxinidae</taxon>
        <taxon>Eptatretinae</taxon>
        <taxon>Eptatretus</taxon>
    </lineage>
</organism>
<dbReference type="Ensembl" id="ENSEBUT00000017797.1">
    <property type="protein sequence ID" value="ENSEBUP00000017221.1"/>
    <property type="gene ID" value="ENSEBUG00000010761.1"/>
</dbReference>
<dbReference type="GeneTree" id="ENSGT00940000155418"/>
<evidence type="ECO:0000256" key="6">
    <source>
        <dbReference type="ARBA" id="ARBA00022968"/>
    </source>
</evidence>
<evidence type="ECO:0000256" key="4">
    <source>
        <dbReference type="ARBA" id="ARBA00022801"/>
    </source>
</evidence>
<dbReference type="InterPro" id="IPR000082">
    <property type="entry name" value="SEA_dom"/>
</dbReference>
<feature type="domain" description="Peptidase S1" evidence="16">
    <location>
        <begin position="573"/>
        <end position="814"/>
    </location>
</feature>
<dbReference type="PROSITE" id="PS00135">
    <property type="entry name" value="TRYPSIN_SER"/>
    <property type="match status" value="1"/>
</dbReference>
<keyword evidence="4 12" id="KW-0378">Hydrolase</keyword>
<dbReference type="Pfam" id="PF00089">
    <property type="entry name" value="Trypsin"/>
    <property type="match status" value="1"/>
</dbReference>
<dbReference type="SUPFAM" id="SSF49854">
    <property type="entry name" value="Spermadhesin, CUB domain"/>
    <property type="match status" value="2"/>
</dbReference>
<dbReference type="PROSITE" id="PS01209">
    <property type="entry name" value="LDLRA_1"/>
    <property type="match status" value="1"/>
</dbReference>
<evidence type="ECO:0000256" key="12">
    <source>
        <dbReference type="RuleBase" id="RU363034"/>
    </source>
</evidence>
<dbReference type="AlphaFoldDB" id="A0A8C4WXC9"/>
<dbReference type="GO" id="GO:0016020">
    <property type="term" value="C:membrane"/>
    <property type="evidence" value="ECO:0007669"/>
    <property type="project" value="UniProtKB-SubCell"/>
</dbReference>
<evidence type="ECO:0000313" key="18">
    <source>
        <dbReference type="Proteomes" id="UP000694388"/>
    </source>
</evidence>
<dbReference type="Pfam" id="PF00057">
    <property type="entry name" value="Ldl_recept_a"/>
    <property type="match status" value="3"/>
</dbReference>
<comment type="subcellular location">
    <subcellularLocation>
        <location evidence="1">Membrane</location>
        <topology evidence="1">Single-pass type II membrane protein</topology>
    </subcellularLocation>
</comment>
<dbReference type="SUPFAM" id="SSF82671">
    <property type="entry name" value="SEA domain"/>
    <property type="match status" value="1"/>
</dbReference>
<dbReference type="Gene3D" id="4.10.400.10">
    <property type="entry name" value="Low-density Lipoprotein Receptor"/>
    <property type="match status" value="3"/>
</dbReference>
<feature type="disulfide bond" evidence="11">
    <location>
        <begin position="494"/>
        <end position="512"/>
    </location>
</feature>
<keyword evidence="10" id="KW-0325">Glycoprotein</keyword>
<evidence type="ECO:0000256" key="5">
    <source>
        <dbReference type="ARBA" id="ARBA00022825"/>
    </source>
</evidence>
<dbReference type="InterPro" id="IPR001254">
    <property type="entry name" value="Trypsin_dom"/>
</dbReference>
<proteinExistence type="predicted"/>
<dbReference type="Proteomes" id="UP000694388">
    <property type="component" value="Unplaced"/>
</dbReference>
<keyword evidence="2 12" id="KW-0645">Protease</keyword>
<evidence type="ECO:0008006" key="19">
    <source>
        <dbReference type="Google" id="ProtNLM"/>
    </source>
</evidence>
<dbReference type="Gene3D" id="2.60.120.290">
    <property type="entry name" value="Spermadhesin, CUB domain"/>
    <property type="match status" value="2"/>
</dbReference>
<feature type="disulfide bond" evidence="11">
    <location>
        <begin position="458"/>
        <end position="476"/>
    </location>
</feature>
<dbReference type="PRINTS" id="PR00722">
    <property type="entry name" value="CHYMOTRYPSIN"/>
</dbReference>
<dbReference type="CDD" id="cd00041">
    <property type="entry name" value="CUB"/>
    <property type="match status" value="2"/>
</dbReference>
<dbReference type="InterPro" id="IPR023415">
    <property type="entry name" value="LDLR_class-A_CS"/>
</dbReference>
<dbReference type="Gene3D" id="2.40.10.10">
    <property type="entry name" value="Trypsin-like serine proteases"/>
    <property type="match status" value="2"/>
</dbReference>
<dbReference type="FunFam" id="4.10.400.10:FF:000065">
    <property type="entry name" value="Transmembrane protease serine 7"/>
    <property type="match status" value="1"/>
</dbReference>
<dbReference type="CDD" id="cd00190">
    <property type="entry name" value="Tryp_SPc"/>
    <property type="match status" value="1"/>
</dbReference>
<evidence type="ECO:0000256" key="7">
    <source>
        <dbReference type="ARBA" id="ARBA00022989"/>
    </source>
</evidence>
<reference evidence="17" key="1">
    <citation type="submission" date="2025-05" db="UniProtKB">
        <authorList>
            <consortium name="Ensembl"/>
        </authorList>
    </citation>
    <scope>IDENTIFICATION</scope>
</reference>
<evidence type="ECO:0000256" key="3">
    <source>
        <dbReference type="ARBA" id="ARBA00022692"/>
    </source>
</evidence>
<keyword evidence="8 13" id="KW-0472">Membrane</keyword>
<accession>A0A8C4WXC9</accession>
<dbReference type="SMART" id="SM00042">
    <property type="entry name" value="CUB"/>
    <property type="match status" value="2"/>
</dbReference>
<keyword evidence="7 13" id="KW-1133">Transmembrane helix</keyword>
<keyword evidence="6" id="KW-0735">Signal-anchor</keyword>
<keyword evidence="3 13" id="KW-0812">Transmembrane</keyword>
<feature type="domain" description="CUB" evidence="14">
    <location>
        <begin position="337"/>
        <end position="446"/>
    </location>
</feature>
<keyword evidence="9 11" id="KW-1015">Disulfide bond</keyword>
<dbReference type="Pfam" id="PF00431">
    <property type="entry name" value="CUB"/>
    <property type="match status" value="2"/>
</dbReference>
<dbReference type="SUPFAM" id="SSF50494">
    <property type="entry name" value="Trypsin-like serine proteases"/>
    <property type="match status" value="1"/>
</dbReference>
<dbReference type="InterPro" id="IPR002172">
    <property type="entry name" value="LDrepeatLR_classA_rpt"/>
</dbReference>
<dbReference type="CDD" id="cd00112">
    <property type="entry name" value="LDLa"/>
    <property type="match status" value="2"/>
</dbReference>
<dbReference type="InterPro" id="IPR000859">
    <property type="entry name" value="CUB_dom"/>
</dbReference>
<sequence>MDKDSRNGRPIGTGDEGQVFIMGTNNQSRRPDRRWTTKQTVSLVSVVSAIIVIIILTSVAVWYFAGYLQEKAEESHEGNDEKVPRVYTGYFKLKDMEFVPELESRSSMAFNQLSWEIHKKIKNAFTSSSAFASYYNVSAVTAFSQGSVLVYYMVMFQVKKSDLELLQSLLSVDIIREFLMSELTRDRMTNHGVFVPSSLTIYSSDEKTALLIQSSCSKTIRVGSSPVQFTSPGFENDQYPPNSECQWFLRGSPGKQLQLNFQVFELEDDCSQDFVEVFDMLIPAKNKSISLECGKQQPGSLSLTSSSNMLLLIFFTGNQHNFRGFKAKMTQLPASKCGNVDLEAVEEEKNFTTPFFPSHYPPNTQCVWKIQVKAGKRIRVVFSRFELEEPVEEDVCIKDYLEVLGTRYCAEQAIFAVRSVGQTLEVRFHSDDFLTSRGFLAEYVAFDPDNPCPGKFACRSGLCVPTIRRCDTWNDCGDNSDELDCNCRSNEFTCGNRNCIESSKYCNGHDDCGDGSDEACNAGSTCTDKDFKCLDGDCVKKINPECDNQPDCSDNTDEENCDCGMRVYQPTRVVGGQDAEKGEFPWQVSLHLQEYHASHPTHTCGASIISERWLVSASHCFQEGGKDPKLWKAYFGLHSQNALDDEEVVRHDIKRIITHGSYNSWTYDFDIALLELESPIRYTYQIRPICLPAMTHNFPVGKSCTITGWGSTKERGPAARVLQKADVNIMNDTLCKKLMDGDTTHRMLCAGFLEGGIDACQGDSGGPLVCVELPSGHWFLAGVVSWGEGCARANKPGLYTRVTTVRSWIYTNTDNEV</sequence>
<comment type="caution">
    <text evidence="11">Lacks conserved residue(s) required for the propagation of feature annotation.</text>
</comment>
<dbReference type="PROSITE" id="PS50240">
    <property type="entry name" value="TRYPSIN_DOM"/>
    <property type="match status" value="1"/>
</dbReference>
<feature type="disulfide bond" evidence="11">
    <location>
        <begin position="526"/>
        <end position="538"/>
    </location>
</feature>
<dbReference type="GO" id="GO:0006508">
    <property type="term" value="P:proteolysis"/>
    <property type="evidence" value="ECO:0007669"/>
    <property type="project" value="UniProtKB-KW"/>
</dbReference>
<dbReference type="SUPFAM" id="SSF57424">
    <property type="entry name" value="LDL receptor-like module"/>
    <property type="match status" value="2"/>
</dbReference>